<feature type="region of interest" description="Disordered" evidence="1">
    <location>
        <begin position="34"/>
        <end position="53"/>
    </location>
</feature>
<evidence type="ECO:0000313" key="3">
    <source>
        <dbReference type="Proteomes" id="UP000054217"/>
    </source>
</evidence>
<sequence>MEIDPGTEGSHVDEVRVLRTTRFRDYLAVGRLSGLSRHGRKNDDGNRGLTHMP</sequence>
<gene>
    <name evidence="2" type="ORF">M404DRAFT_999224</name>
</gene>
<reference evidence="2 3" key="1">
    <citation type="submission" date="2014-04" db="EMBL/GenBank/DDBJ databases">
        <authorList>
            <consortium name="DOE Joint Genome Institute"/>
            <person name="Kuo A."/>
            <person name="Kohler A."/>
            <person name="Costa M.D."/>
            <person name="Nagy L.G."/>
            <person name="Floudas D."/>
            <person name="Copeland A."/>
            <person name="Barry K.W."/>
            <person name="Cichocki N."/>
            <person name="Veneault-Fourrey C."/>
            <person name="LaButti K."/>
            <person name="Lindquist E.A."/>
            <person name="Lipzen A."/>
            <person name="Lundell T."/>
            <person name="Morin E."/>
            <person name="Murat C."/>
            <person name="Sun H."/>
            <person name="Tunlid A."/>
            <person name="Henrissat B."/>
            <person name="Grigoriev I.V."/>
            <person name="Hibbett D.S."/>
            <person name="Martin F."/>
            <person name="Nordberg H.P."/>
            <person name="Cantor M.N."/>
            <person name="Hua S.X."/>
        </authorList>
    </citation>
    <scope>NUCLEOTIDE SEQUENCE [LARGE SCALE GENOMIC DNA]</scope>
    <source>
        <strain evidence="2 3">Marx 270</strain>
    </source>
</reference>
<accession>A0A0C3K8U4</accession>
<protein>
    <submittedName>
        <fullName evidence="2">Uncharacterized protein</fullName>
    </submittedName>
</protein>
<dbReference type="InParanoid" id="A0A0C3K8U4"/>
<evidence type="ECO:0000256" key="1">
    <source>
        <dbReference type="SAM" id="MobiDB-lite"/>
    </source>
</evidence>
<proteinExistence type="predicted"/>
<name>A0A0C3K8U4_PISTI</name>
<keyword evidence="3" id="KW-1185">Reference proteome</keyword>
<organism evidence="2 3">
    <name type="scientific">Pisolithus tinctorius Marx 270</name>
    <dbReference type="NCBI Taxonomy" id="870435"/>
    <lineage>
        <taxon>Eukaryota</taxon>
        <taxon>Fungi</taxon>
        <taxon>Dikarya</taxon>
        <taxon>Basidiomycota</taxon>
        <taxon>Agaricomycotina</taxon>
        <taxon>Agaricomycetes</taxon>
        <taxon>Agaricomycetidae</taxon>
        <taxon>Boletales</taxon>
        <taxon>Sclerodermatineae</taxon>
        <taxon>Pisolithaceae</taxon>
        <taxon>Pisolithus</taxon>
    </lineage>
</organism>
<dbReference type="AlphaFoldDB" id="A0A0C3K8U4"/>
<dbReference type="Proteomes" id="UP000054217">
    <property type="component" value="Unassembled WGS sequence"/>
</dbReference>
<dbReference type="EMBL" id="KN831964">
    <property type="protein sequence ID" value="KIO05997.1"/>
    <property type="molecule type" value="Genomic_DNA"/>
</dbReference>
<dbReference type="HOGENOM" id="CLU_3069670_0_0_1"/>
<evidence type="ECO:0000313" key="2">
    <source>
        <dbReference type="EMBL" id="KIO05997.1"/>
    </source>
</evidence>
<reference evidence="3" key="2">
    <citation type="submission" date="2015-01" db="EMBL/GenBank/DDBJ databases">
        <title>Evolutionary Origins and Diversification of the Mycorrhizal Mutualists.</title>
        <authorList>
            <consortium name="DOE Joint Genome Institute"/>
            <consortium name="Mycorrhizal Genomics Consortium"/>
            <person name="Kohler A."/>
            <person name="Kuo A."/>
            <person name="Nagy L.G."/>
            <person name="Floudas D."/>
            <person name="Copeland A."/>
            <person name="Barry K.W."/>
            <person name="Cichocki N."/>
            <person name="Veneault-Fourrey C."/>
            <person name="LaButti K."/>
            <person name="Lindquist E.A."/>
            <person name="Lipzen A."/>
            <person name="Lundell T."/>
            <person name="Morin E."/>
            <person name="Murat C."/>
            <person name="Riley R."/>
            <person name="Ohm R."/>
            <person name="Sun H."/>
            <person name="Tunlid A."/>
            <person name="Henrissat B."/>
            <person name="Grigoriev I.V."/>
            <person name="Hibbett D.S."/>
            <person name="Martin F."/>
        </authorList>
    </citation>
    <scope>NUCLEOTIDE SEQUENCE [LARGE SCALE GENOMIC DNA]</scope>
    <source>
        <strain evidence="3">Marx 270</strain>
    </source>
</reference>